<dbReference type="CDD" id="cd04497">
    <property type="entry name" value="hPOT1_OB1_like"/>
    <property type="match status" value="1"/>
</dbReference>
<dbReference type="Pfam" id="PF02765">
    <property type="entry name" value="POT1"/>
    <property type="match status" value="1"/>
</dbReference>
<name>A0A7C8MC93_9PLEO</name>
<feature type="compositionally biased region" description="Polar residues" evidence="1">
    <location>
        <begin position="1349"/>
        <end position="1377"/>
    </location>
</feature>
<feature type="compositionally biased region" description="Polar residues" evidence="1">
    <location>
        <begin position="519"/>
        <end position="531"/>
    </location>
</feature>
<dbReference type="Proteomes" id="UP000481861">
    <property type="component" value="Unassembled WGS sequence"/>
</dbReference>
<dbReference type="SMART" id="SM00976">
    <property type="entry name" value="Telo_bind"/>
    <property type="match status" value="1"/>
</dbReference>
<reference evidence="3 4" key="1">
    <citation type="submission" date="2020-01" db="EMBL/GenBank/DDBJ databases">
        <authorList>
            <consortium name="DOE Joint Genome Institute"/>
            <person name="Haridas S."/>
            <person name="Albert R."/>
            <person name="Binder M."/>
            <person name="Bloem J."/>
            <person name="Labutti K."/>
            <person name="Salamov A."/>
            <person name="Andreopoulos B."/>
            <person name="Baker S.E."/>
            <person name="Barry K."/>
            <person name="Bills G."/>
            <person name="Bluhm B.H."/>
            <person name="Cannon C."/>
            <person name="Castanera R."/>
            <person name="Culley D.E."/>
            <person name="Daum C."/>
            <person name="Ezra D."/>
            <person name="Gonzalez J.B."/>
            <person name="Henrissat B."/>
            <person name="Kuo A."/>
            <person name="Liang C."/>
            <person name="Lipzen A."/>
            <person name="Lutzoni F."/>
            <person name="Magnuson J."/>
            <person name="Mondo S."/>
            <person name="Nolan M."/>
            <person name="Ohm R."/>
            <person name="Pangilinan J."/>
            <person name="Park H.-J.H."/>
            <person name="Ramirez L."/>
            <person name="Alfaro M."/>
            <person name="Sun H."/>
            <person name="Tritt A."/>
            <person name="Yoshinaga Y."/>
            <person name="Zwiers L.-H.L."/>
            <person name="Turgeon B.G."/>
            <person name="Goodwin S.B."/>
            <person name="Spatafora J.W."/>
            <person name="Crous P.W."/>
            <person name="Grigoriev I.V."/>
        </authorList>
    </citation>
    <scope>NUCLEOTIDE SEQUENCE [LARGE SCALE GENOMIC DNA]</scope>
    <source>
        <strain evidence="3 4">CBS 611.86</strain>
    </source>
</reference>
<feature type="region of interest" description="Disordered" evidence="1">
    <location>
        <begin position="1349"/>
        <end position="1378"/>
    </location>
</feature>
<feature type="compositionally biased region" description="Polar residues" evidence="1">
    <location>
        <begin position="399"/>
        <end position="410"/>
    </location>
</feature>
<feature type="compositionally biased region" description="Basic and acidic residues" evidence="1">
    <location>
        <begin position="422"/>
        <end position="432"/>
    </location>
</feature>
<dbReference type="SUPFAM" id="SSF50249">
    <property type="entry name" value="Nucleic acid-binding proteins"/>
    <property type="match status" value="1"/>
</dbReference>
<feature type="compositionally biased region" description="Low complexity" evidence="1">
    <location>
        <begin position="1039"/>
        <end position="1051"/>
    </location>
</feature>
<feature type="compositionally biased region" description="Polar residues" evidence="1">
    <location>
        <begin position="1052"/>
        <end position="1083"/>
    </location>
</feature>
<dbReference type="GO" id="GO:0003677">
    <property type="term" value="F:DNA binding"/>
    <property type="evidence" value="ECO:0007669"/>
    <property type="project" value="InterPro"/>
</dbReference>
<evidence type="ECO:0000313" key="4">
    <source>
        <dbReference type="Proteomes" id="UP000481861"/>
    </source>
</evidence>
<protein>
    <recommendedName>
        <fullName evidence="2">Telomeric single stranded DNA binding POT1/Cdc13 domain-containing protein</fullName>
    </recommendedName>
</protein>
<accession>A0A7C8MC93</accession>
<feature type="compositionally biased region" description="Acidic residues" evidence="1">
    <location>
        <begin position="252"/>
        <end position="263"/>
    </location>
</feature>
<feature type="compositionally biased region" description="Acidic residues" evidence="1">
    <location>
        <begin position="738"/>
        <end position="747"/>
    </location>
</feature>
<sequence length="1636" mass="178935">MERIPIAQLTPQLRDAQSKEFRGVVTLVWPYSSSARQFALLLAEPDLRLRRRKGQVRIRFSGSSAKALAATCVGIGDEVVLGLRGAQFVQHGTVSTPGKSIDWELSYEQTIVAQGSEPTNLDLIDAAPTPTRRSPVRQQPHTTLDGAPQWSSPAFLKRARLSNDPFFEAGYDPLLDEPRDEHDTKRRRKSYRDWKVWSYSARTPSPEKEEAGTEDAYDGVEASPSRPTQLPETPVSPIKPVIFSVAGLPLPDTEEDATEEDQPEQLVHVVESSIDDDDHVPEADPPPKTAPDDFVRDADYYDLYAGPDELPPSSPQQVAYWGDTEPNTEEEEDDEEEDDEEEEESEAEQDTALADHDMGDLSATEADTDVPEYQGLQQQSPDDVQSISGGDTSEEAEQQALSSTEENTSIEIMVQEEGEDELERRNRERSGTYEDPILLDNAPQIIMPPPNLPALQTDFRSAPVSGTCTPIGEEPQSPTLKPLDSSTLPLPSPFPGEKGTNATSYLDPSLDQDLAQSEIDATQASEPQSEGSYIEESSFYSSVGPSNPLTFHPTHESAFTDVRFPFGLDGTAFSRPRTMSPSPRPQDDAFASAYPIELDDVGAVEVPQFSQEEDESTVAYEDDITPPQGLSVSIQQEVVLQHSISDEHIPNVFDEFTSQDLDVAFHESNVSPTFVEYPDGLHNHQAETTEHSLAGPEVIVLSSGSESDSDGEPDLDDDVEEGPGAIDEDEHDYHVDELSTEDEDDGGDNVGNPFIEEEEPNSGDLEQYALKAQTLDTETEHNIQSSHRSTATTDVIDLGSPSEDDSENESLAEKSLNDARDIPRSQEIEQEPQDDISFTGNDLDDAHATQKRAAATKLSESMAVNEGHDQAPKLTMPHGTSTYTAFNQESETRDTTDQEGHHMINDENGVPVETEDEMSYALSTHPNTQGAQVPLFDTTVHHLDSDIKMESIEEDMLDQFTQAEHDVHMQEDDNDSVAGPSAELLIAVPEEGHKVGELLLKSVPATGPARNTRSKTKPSMSPVKAETPAPQRQTSSRMTNLSLTPTTRTTLSQINARSSLSVSTTKESMSYSPYSLRSPTKRTISPAASPRRRSPRNRSAKVEIDVLSSPSVDALDLPDMSFGPSQELGTSQGKFSNVLFVRDSEEDSLHSEHSISTNQFSDDRDGVQPAVVGRLSETAFLKPPYLKYRPLPKDTANSGKTQWRAKSQMGIPAYDRTPPQPNFSFITQPPSSSPSRRQQSTADVKTAPSIPRHDVYELSSDQDAETSEDDLAEDVTLKAVDGLDQVEYPQLPSTGEGAQVPSSPPTSLEERPFSPLPVAPQVRASITQQSAANSNMPITPEATQHSFLGSQPTLPAGHQEQSLPMTPKLSQTTSAGTRSFPAMPGMDQVTEELPAATVNAASPERSPSIYSEDLSDSDDSATLVAKNTSPSIGLSTNVAYYTPLTDMIYFLNRSSQFHSSANPDVLGVVTASTTPAKQADKGAKHWSTTLHVTDLSLYPAATTVQCFRAYREALPVADMGDVVLLRAFQVKSLNRQPVLLSGEQSAWCVWRYGKPVWGAKRGAFGEVRAREEVKGPAVEKGEGEWKEVEILRRWWLNTVKRGLEEKDASEVNTRAKGKAKANGVNGFEGIIGDAEV</sequence>
<feature type="region of interest" description="Disordered" evidence="1">
    <location>
        <begin position="251"/>
        <end position="554"/>
    </location>
</feature>
<feature type="domain" description="Telomeric single stranded DNA binding POT1/Cdc13" evidence="2">
    <location>
        <begin position="1441"/>
        <end position="1596"/>
    </location>
</feature>
<evidence type="ECO:0000259" key="2">
    <source>
        <dbReference type="SMART" id="SM00976"/>
    </source>
</evidence>
<dbReference type="OrthoDB" id="5363079at2759"/>
<feature type="region of interest" description="Disordered" evidence="1">
    <location>
        <begin position="676"/>
        <end position="862"/>
    </location>
</feature>
<feature type="region of interest" description="Disordered" evidence="1">
    <location>
        <begin position="889"/>
        <end position="909"/>
    </location>
</feature>
<feature type="compositionally biased region" description="Polar residues" evidence="1">
    <location>
        <begin position="538"/>
        <end position="549"/>
    </location>
</feature>
<feature type="compositionally biased region" description="Polar residues" evidence="1">
    <location>
        <begin position="782"/>
        <end position="793"/>
    </location>
</feature>
<proteinExistence type="predicted"/>
<feature type="region of interest" description="Disordered" evidence="1">
    <location>
        <begin position="1211"/>
        <end position="1270"/>
    </location>
</feature>
<feature type="compositionally biased region" description="Acidic residues" evidence="1">
    <location>
        <begin position="326"/>
        <end position="349"/>
    </location>
</feature>
<feature type="region of interest" description="Disordered" evidence="1">
    <location>
        <begin position="201"/>
        <end position="235"/>
    </location>
</feature>
<feature type="compositionally biased region" description="Low complexity" evidence="1">
    <location>
        <begin position="477"/>
        <end position="489"/>
    </location>
</feature>
<feature type="region of interest" description="Disordered" evidence="1">
    <location>
        <begin position="1288"/>
        <end position="1314"/>
    </location>
</feature>
<feature type="compositionally biased region" description="Basic and acidic residues" evidence="1">
    <location>
        <begin position="811"/>
        <end position="827"/>
    </location>
</feature>
<feature type="compositionally biased region" description="Polar residues" evidence="1">
    <location>
        <begin position="1195"/>
        <end position="1205"/>
    </location>
</feature>
<feature type="compositionally biased region" description="Acidic residues" evidence="1">
    <location>
        <begin position="707"/>
        <end position="730"/>
    </location>
</feature>
<feature type="compositionally biased region" description="Basic residues" evidence="1">
    <location>
        <begin position="1090"/>
        <end position="1099"/>
    </location>
</feature>
<dbReference type="InterPro" id="IPR012340">
    <property type="entry name" value="NA-bd_OB-fold"/>
</dbReference>
<feature type="compositionally biased region" description="Basic and acidic residues" evidence="1">
    <location>
        <begin position="679"/>
        <end position="690"/>
    </location>
</feature>
<evidence type="ECO:0000256" key="1">
    <source>
        <dbReference type="SAM" id="MobiDB-lite"/>
    </source>
</evidence>
<keyword evidence="4" id="KW-1185">Reference proteome</keyword>
<dbReference type="EMBL" id="JAADJZ010000031">
    <property type="protein sequence ID" value="KAF2865764.1"/>
    <property type="molecule type" value="Genomic_DNA"/>
</dbReference>
<dbReference type="GO" id="GO:0000723">
    <property type="term" value="P:telomere maintenance"/>
    <property type="evidence" value="ECO:0007669"/>
    <property type="project" value="InterPro"/>
</dbReference>
<dbReference type="InterPro" id="IPR011564">
    <property type="entry name" value="Telomer_end-bd_POT1/Cdc13"/>
</dbReference>
<feature type="compositionally biased region" description="Basic and acidic residues" evidence="1">
    <location>
        <begin position="290"/>
        <end position="299"/>
    </location>
</feature>
<feature type="region of interest" description="Disordered" evidence="1">
    <location>
        <begin position="128"/>
        <end position="150"/>
    </location>
</feature>
<feature type="compositionally biased region" description="Polar residues" evidence="1">
    <location>
        <begin position="375"/>
        <end position="391"/>
    </location>
</feature>
<feature type="compositionally biased region" description="Low complexity" evidence="1">
    <location>
        <begin position="1228"/>
        <end position="1240"/>
    </location>
</feature>
<dbReference type="GO" id="GO:0000781">
    <property type="term" value="C:chromosome, telomeric region"/>
    <property type="evidence" value="ECO:0007669"/>
    <property type="project" value="InterPro"/>
</dbReference>
<dbReference type="Gene3D" id="2.40.50.140">
    <property type="entry name" value="Nucleic acid-binding proteins"/>
    <property type="match status" value="1"/>
</dbReference>
<feature type="compositionally biased region" description="Acidic residues" evidence="1">
    <location>
        <begin position="1260"/>
        <end position="1270"/>
    </location>
</feature>
<feature type="compositionally biased region" description="Basic and acidic residues" evidence="1">
    <location>
        <begin position="890"/>
        <end position="905"/>
    </location>
</feature>
<feature type="region of interest" description="Disordered" evidence="1">
    <location>
        <begin position="608"/>
        <end position="627"/>
    </location>
</feature>
<gene>
    <name evidence="3" type="ORF">BDV95DRAFT_599461</name>
</gene>
<comment type="caution">
    <text evidence="3">The sequence shown here is derived from an EMBL/GenBank/DDBJ whole genome shotgun (WGS) entry which is preliminary data.</text>
</comment>
<feature type="compositionally biased region" description="Acidic residues" evidence="1">
    <location>
        <begin position="611"/>
        <end position="624"/>
    </location>
</feature>
<evidence type="ECO:0000313" key="3">
    <source>
        <dbReference type="EMBL" id="KAF2865764.1"/>
    </source>
</evidence>
<feature type="region of interest" description="Disordered" evidence="1">
    <location>
        <begin position="1002"/>
        <end position="1100"/>
    </location>
</feature>
<feature type="region of interest" description="Disordered" evidence="1">
    <location>
        <begin position="1187"/>
        <end position="1206"/>
    </location>
</feature>
<organism evidence="3 4">
    <name type="scientific">Massariosphaeria phaeospora</name>
    <dbReference type="NCBI Taxonomy" id="100035"/>
    <lineage>
        <taxon>Eukaryota</taxon>
        <taxon>Fungi</taxon>
        <taxon>Dikarya</taxon>
        <taxon>Ascomycota</taxon>
        <taxon>Pezizomycotina</taxon>
        <taxon>Dothideomycetes</taxon>
        <taxon>Pleosporomycetidae</taxon>
        <taxon>Pleosporales</taxon>
        <taxon>Pleosporales incertae sedis</taxon>
        <taxon>Massariosphaeria</taxon>
    </lineage>
</organism>